<name>A0A1I3ATT6_9PLAN</name>
<keyword evidence="2" id="KW-1133">Transmembrane helix</keyword>
<keyword evidence="2" id="KW-0812">Transmembrane</keyword>
<feature type="transmembrane region" description="Helical" evidence="2">
    <location>
        <begin position="330"/>
        <end position="349"/>
    </location>
</feature>
<keyword evidence="4" id="KW-1185">Reference proteome</keyword>
<dbReference type="AlphaFoldDB" id="A0A1I3ATT6"/>
<feature type="transmembrane region" description="Helical" evidence="2">
    <location>
        <begin position="293"/>
        <end position="309"/>
    </location>
</feature>
<evidence type="ECO:0000313" key="4">
    <source>
        <dbReference type="Proteomes" id="UP000199518"/>
    </source>
</evidence>
<keyword evidence="2" id="KW-0472">Membrane</keyword>
<accession>A0A1I3ATT6</accession>
<dbReference type="STRING" id="1576369.SAMN05421753_10154"/>
<dbReference type="EMBL" id="FOQD01000001">
    <property type="protein sequence ID" value="SFH53423.1"/>
    <property type="molecule type" value="Genomic_DNA"/>
</dbReference>
<evidence type="ECO:0000256" key="1">
    <source>
        <dbReference type="SAM" id="MobiDB-lite"/>
    </source>
</evidence>
<feature type="transmembrane region" description="Helical" evidence="2">
    <location>
        <begin position="765"/>
        <end position="784"/>
    </location>
</feature>
<feature type="transmembrane region" description="Helical" evidence="2">
    <location>
        <begin position="484"/>
        <end position="502"/>
    </location>
</feature>
<feature type="region of interest" description="Disordered" evidence="1">
    <location>
        <begin position="60"/>
        <end position="96"/>
    </location>
</feature>
<feature type="transmembrane region" description="Helical" evidence="2">
    <location>
        <begin position="246"/>
        <end position="265"/>
    </location>
</feature>
<evidence type="ECO:0000313" key="3">
    <source>
        <dbReference type="EMBL" id="SFH53423.1"/>
    </source>
</evidence>
<feature type="transmembrane region" description="Helical" evidence="2">
    <location>
        <begin position="446"/>
        <end position="464"/>
    </location>
</feature>
<reference evidence="4" key="1">
    <citation type="submission" date="2016-10" db="EMBL/GenBank/DDBJ databases">
        <authorList>
            <person name="Varghese N."/>
            <person name="Submissions S."/>
        </authorList>
    </citation>
    <scope>NUCLEOTIDE SEQUENCE [LARGE SCALE GENOMIC DNA]</scope>
    <source>
        <strain evidence="4">DSM 26348</strain>
    </source>
</reference>
<sequence length="799" mass="87907">MRLPCLCKCYMRKLSISQLPVHRRPVRRRRGLPEPGFFPLKSLHWCVSFDLAGLFVTPPQSTQRDNAVCVPEKDASSMPRPSRKSKRPGSHLGLKHETPSFSASPWISRLIVAVLAVGLTWMFWWPLWQGGGLIGGDLYPYYFPQKVFLAESLQSGVLPLWNPWVGFGYPVLGESQTAALYPPNLLLYSMWPVNDAYNLSQLGHYILAFIGAVLLGRRLGLSLAGALLAATVFVYGWFPARICLEWAIIGGAWFVWILWGATGYLQTGRQRYLMLTGLFLGLDLLAGHYNLAFITLLTLVPLALLVPRLPSVEATPESAANGRKVQRLRLGGLGVALIAGFLVAGVQLVPTWELKSVSQRQQVNEVFAPTYGHLPVTALSQLWNPWAWYAAEQPMDQMLGGGGWAVPALTNQAEAQFYLGLIPLALAVLGLALPRLRRDLKIAHPFGWLALTVIALFFATGWPIAWMSSVPGFGFFRGPGRYSMTAALAIAVLAGASFDALLRRFQMTSRGTAFVTSLVIAVTAADLWAASRQYQFQSGPFFGRQVFYATLLNDPPINHLHESELRKYFLEQGDNTRLYAPGQNIPSLLHVSALPVYLGLGPEIYESKEIRVDFTQTDPAAIADAVARLRRFGVTHLLLEQPLDISLWPVKSIGAIIDPFLNRALARSEPYYFYQVQDSPGRVSANGGIQSVKVEANSVQVEAGKNQSGTVTLRDLAYPGWKLNPSAAATGSEPCDELFRCGELKNAESTKDSRTLTWTYRPASVFWGSVLSLIGTLLLIAIAWKPRTHGGATGSVSKT</sequence>
<protein>
    <recommendedName>
        <fullName evidence="5">Membrane protein YfhO</fullName>
    </recommendedName>
</protein>
<organism evidence="3 4">
    <name type="scientific">Planctomicrobium piriforme</name>
    <dbReference type="NCBI Taxonomy" id="1576369"/>
    <lineage>
        <taxon>Bacteria</taxon>
        <taxon>Pseudomonadati</taxon>
        <taxon>Planctomycetota</taxon>
        <taxon>Planctomycetia</taxon>
        <taxon>Planctomycetales</taxon>
        <taxon>Planctomycetaceae</taxon>
        <taxon>Planctomicrobium</taxon>
    </lineage>
</organism>
<evidence type="ECO:0000256" key="2">
    <source>
        <dbReference type="SAM" id="Phobius"/>
    </source>
</evidence>
<feature type="transmembrane region" description="Helical" evidence="2">
    <location>
        <begin position="223"/>
        <end position="240"/>
    </location>
</feature>
<dbReference type="Proteomes" id="UP000199518">
    <property type="component" value="Unassembled WGS sequence"/>
</dbReference>
<feature type="transmembrane region" description="Helical" evidence="2">
    <location>
        <begin position="106"/>
        <end position="124"/>
    </location>
</feature>
<evidence type="ECO:0008006" key="5">
    <source>
        <dbReference type="Google" id="ProtNLM"/>
    </source>
</evidence>
<gene>
    <name evidence="3" type="ORF">SAMN05421753_10154</name>
</gene>
<feature type="transmembrane region" description="Helical" evidence="2">
    <location>
        <begin position="415"/>
        <end position="434"/>
    </location>
</feature>
<proteinExistence type="predicted"/>